<protein>
    <submittedName>
        <fullName evidence="1">Uncharacterized protein</fullName>
    </submittedName>
</protein>
<dbReference type="Proteomes" id="UP000094769">
    <property type="component" value="Unassembled WGS sequence"/>
</dbReference>
<gene>
    <name evidence="1" type="ORF">CODIS_10280</name>
</gene>
<name>A0A7Z1AHB9_9GAMM</name>
<keyword evidence="2" id="KW-1185">Reference proteome</keyword>
<sequence>MKLQNIVVITVLSLLAVSCSDIDSKIPCTTDIDWIPREKEVVEDSYSISQQLTLANNSVFEAVIDFTFLGKYNSPFITISLTNRQSNKLIIDVIKLRVTIDDENLPISRIDVTDFASCDGLKCASTWEGNEINNLAITPGGFIKLNYYFDYRISNRPEEANAEVKIETTKGIDQEIDVDRMIPLDKYVKRYNCIWGEGHPYQRIE</sequence>
<dbReference type="AlphaFoldDB" id="A0A7Z1AHB9"/>
<dbReference type="EMBL" id="MARB01000004">
    <property type="protein sequence ID" value="ODJ88929.1"/>
    <property type="molecule type" value="Genomic_DNA"/>
</dbReference>
<reference evidence="1 2" key="1">
    <citation type="submission" date="2016-06" db="EMBL/GenBank/DDBJ databases">
        <title>Genome sequence of endosymbiont of Candidatus Endolucinida thiodiazotropha.</title>
        <authorList>
            <person name="Poehlein A."/>
            <person name="Koenig S."/>
            <person name="Heiden S.E."/>
            <person name="Thuermer A."/>
            <person name="Voget S."/>
            <person name="Daniel R."/>
            <person name="Markert S."/>
            <person name="Gros O."/>
            <person name="Schweder T."/>
        </authorList>
    </citation>
    <scope>NUCLEOTIDE SEQUENCE [LARGE SCALE GENOMIC DNA]</scope>
    <source>
        <strain evidence="1 2">COS</strain>
    </source>
</reference>
<dbReference type="PROSITE" id="PS51257">
    <property type="entry name" value="PROKAR_LIPOPROTEIN"/>
    <property type="match status" value="1"/>
</dbReference>
<dbReference type="RefSeq" id="WP_069121769.1">
    <property type="nucleotide sequence ID" value="NZ_MARB01000004.1"/>
</dbReference>
<evidence type="ECO:0000313" key="2">
    <source>
        <dbReference type="Proteomes" id="UP000094769"/>
    </source>
</evidence>
<organism evidence="1 2">
    <name type="scientific">Candidatus Thiodiazotropha endolucinida</name>
    <dbReference type="NCBI Taxonomy" id="1655433"/>
    <lineage>
        <taxon>Bacteria</taxon>
        <taxon>Pseudomonadati</taxon>
        <taxon>Pseudomonadota</taxon>
        <taxon>Gammaproteobacteria</taxon>
        <taxon>Chromatiales</taxon>
        <taxon>Sedimenticolaceae</taxon>
        <taxon>Candidatus Thiodiazotropha</taxon>
    </lineage>
</organism>
<proteinExistence type="predicted"/>
<evidence type="ECO:0000313" key="1">
    <source>
        <dbReference type="EMBL" id="ODJ88929.1"/>
    </source>
</evidence>
<accession>A0A7Z1AHB9</accession>
<comment type="caution">
    <text evidence="1">The sequence shown here is derived from an EMBL/GenBank/DDBJ whole genome shotgun (WGS) entry which is preliminary data.</text>
</comment>